<dbReference type="OrthoDB" id="2306268at2"/>
<dbReference type="Pfam" id="PF20092">
    <property type="entry name" value="DUF6483"/>
    <property type="match status" value="1"/>
</dbReference>
<sequence length="120" mass="13913">MMEYEKDWFMRQVKAAVFNPFKKASEVQVMPMIQVTDEGTGENYSVPIQSYLSELILTLKVNQAENILFSESKKMTDEQFFDLGNWFYDRVNNLSDEELKEANFSRAEIHQGIADLGQSV</sequence>
<comment type="caution">
    <text evidence="1">The sequence shown here is derived from an EMBL/GenBank/DDBJ whole genome shotgun (WGS) entry which is preliminary data.</text>
</comment>
<dbReference type="Proteomes" id="UP000094068">
    <property type="component" value="Unassembled WGS sequence"/>
</dbReference>
<proteinExistence type="predicted"/>
<dbReference type="AlphaFoldDB" id="A0A1E5GE39"/>
<accession>A0A1E5GE39</accession>
<gene>
    <name evidence="1" type="ORF">BCR21_11545</name>
</gene>
<reference evidence="2" key="1">
    <citation type="submission" date="2016-09" db="EMBL/GenBank/DDBJ databases">
        <authorList>
            <person name="Gulvik C.A."/>
        </authorList>
    </citation>
    <scope>NUCLEOTIDE SEQUENCE [LARGE SCALE GENOMIC DNA]</scope>
    <source>
        <strain evidence="2">DSM 23328</strain>
    </source>
</reference>
<dbReference type="InterPro" id="IPR045507">
    <property type="entry name" value="DUF6483"/>
</dbReference>
<evidence type="ECO:0000313" key="2">
    <source>
        <dbReference type="Proteomes" id="UP000094068"/>
    </source>
</evidence>
<keyword evidence="2" id="KW-1185">Reference proteome</keyword>
<dbReference type="RefSeq" id="WP_069646663.1">
    <property type="nucleotide sequence ID" value="NZ_MIJZ01000014.1"/>
</dbReference>
<evidence type="ECO:0000313" key="1">
    <source>
        <dbReference type="EMBL" id="OEG10911.1"/>
    </source>
</evidence>
<dbReference type="EMBL" id="MIJZ01000014">
    <property type="protein sequence ID" value="OEG10911.1"/>
    <property type="molecule type" value="Genomic_DNA"/>
</dbReference>
<organism evidence="1 2">
    <name type="scientific">Enterococcus ureasiticus</name>
    <dbReference type="NCBI Taxonomy" id="903984"/>
    <lineage>
        <taxon>Bacteria</taxon>
        <taxon>Bacillati</taxon>
        <taxon>Bacillota</taxon>
        <taxon>Bacilli</taxon>
        <taxon>Lactobacillales</taxon>
        <taxon>Enterococcaceae</taxon>
        <taxon>Enterococcus</taxon>
    </lineage>
</organism>
<name>A0A1E5GE39_9ENTE</name>
<protein>
    <submittedName>
        <fullName evidence="1">Uncharacterized protein</fullName>
    </submittedName>
</protein>